<dbReference type="GO" id="GO:0008784">
    <property type="term" value="F:alanine racemase activity"/>
    <property type="evidence" value="ECO:0007669"/>
    <property type="project" value="UniProtKB-UniRule"/>
</dbReference>
<feature type="domain" description="Alanine racemase C-terminal" evidence="8">
    <location>
        <begin position="267"/>
        <end position="394"/>
    </location>
</feature>
<feature type="region of interest" description="Disordered" evidence="7">
    <location>
        <begin position="1"/>
        <end position="21"/>
    </location>
</feature>
<dbReference type="Pfam" id="PF00842">
    <property type="entry name" value="Ala_racemase_C"/>
    <property type="match status" value="1"/>
</dbReference>
<feature type="active site" description="Proton acceptor; specific for L-alanine" evidence="4">
    <location>
        <position position="288"/>
    </location>
</feature>
<dbReference type="CDD" id="cd00430">
    <property type="entry name" value="PLPDE_III_AR"/>
    <property type="match status" value="1"/>
</dbReference>
<comment type="cofactor">
    <cofactor evidence="1 4 5">
        <name>pyridoxal 5'-phosphate</name>
        <dbReference type="ChEBI" id="CHEBI:597326"/>
    </cofactor>
</comment>
<organism evidence="9 10">
    <name type="scientific">Mycetocola tolaasinivorans</name>
    <dbReference type="NCBI Taxonomy" id="76635"/>
    <lineage>
        <taxon>Bacteria</taxon>
        <taxon>Bacillati</taxon>
        <taxon>Actinomycetota</taxon>
        <taxon>Actinomycetes</taxon>
        <taxon>Micrococcales</taxon>
        <taxon>Microbacteriaceae</taxon>
        <taxon>Mycetocola</taxon>
    </lineage>
</organism>
<evidence type="ECO:0000256" key="1">
    <source>
        <dbReference type="ARBA" id="ARBA00001933"/>
    </source>
</evidence>
<reference evidence="9 10" key="1">
    <citation type="submission" date="2018-10" db="EMBL/GenBank/DDBJ databases">
        <authorList>
            <person name="Li J."/>
        </authorList>
    </citation>
    <scope>NUCLEOTIDE SEQUENCE [LARGE SCALE GENOMIC DNA]</scope>
    <source>
        <strain evidence="9 10">IF 016277</strain>
    </source>
</reference>
<evidence type="ECO:0000256" key="3">
    <source>
        <dbReference type="ARBA" id="ARBA00023235"/>
    </source>
</evidence>
<dbReference type="UniPathway" id="UPA00042">
    <property type="reaction ID" value="UER00497"/>
</dbReference>
<evidence type="ECO:0000256" key="5">
    <source>
        <dbReference type="PIRSR" id="PIRSR600821-50"/>
    </source>
</evidence>
<dbReference type="Pfam" id="PF01168">
    <property type="entry name" value="Ala_racemase_N"/>
    <property type="match status" value="1"/>
</dbReference>
<dbReference type="Proteomes" id="UP000272503">
    <property type="component" value="Unassembled WGS sequence"/>
</dbReference>
<comment type="caution">
    <text evidence="9">The sequence shown here is derived from an EMBL/GenBank/DDBJ whole genome shotgun (WGS) entry which is preliminary data.</text>
</comment>
<dbReference type="HAMAP" id="MF_01201">
    <property type="entry name" value="Ala_racemase"/>
    <property type="match status" value="1"/>
</dbReference>
<comment type="pathway">
    <text evidence="4">Amino-acid biosynthesis; D-alanine biosynthesis; D-alanine from L-alanine: step 1/1.</text>
</comment>
<dbReference type="RefSeq" id="WP_121647311.1">
    <property type="nucleotide sequence ID" value="NZ_RCUX01000002.1"/>
</dbReference>
<dbReference type="InterPro" id="IPR001608">
    <property type="entry name" value="Ala_racemase_N"/>
</dbReference>
<feature type="binding site" evidence="4 6">
    <location>
        <position position="161"/>
    </location>
    <ligand>
        <name>substrate</name>
    </ligand>
</feature>
<feature type="binding site" evidence="4 6">
    <location>
        <position position="336"/>
    </location>
    <ligand>
        <name>substrate</name>
    </ligand>
</feature>
<keyword evidence="3 4" id="KW-0413">Isomerase</keyword>
<dbReference type="AlphaFoldDB" id="A0A3L7AAU6"/>
<dbReference type="NCBIfam" id="TIGR00492">
    <property type="entry name" value="alr"/>
    <property type="match status" value="1"/>
</dbReference>
<proteinExistence type="inferred from homology"/>
<keyword evidence="2 4" id="KW-0663">Pyridoxal phosphate</keyword>
<dbReference type="EMBL" id="RCUX01000002">
    <property type="protein sequence ID" value="RLP77327.1"/>
    <property type="molecule type" value="Genomic_DNA"/>
</dbReference>
<dbReference type="SUPFAM" id="SSF50621">
    <property type="entry name" value="Alanine racemase C-terminal domain-like"/>
    <property type="match status" value="1"/>
</dbReference>
<dbReference type="Gene3D" id="2.40.37.10">
    <property type="entry name" value="Lyase, Ornithine Decarboxylase, Chain A, domain 1"/>
    <property type="match status" value="1"/>
</dbReference>
<dbReference type="EC" id="5.1.1.1" evidence="4"/>
<dbReference type="SUPFAM" id="SSF51419">
    <property type="entry name" value="PLP-binding barrel"/>
    <property type="match status" value="1"/>
</dbReference>
<evidence type="ECO:0000256" key="2">
    <source>
        <dbReference type="ARBA" id="ARBA00022898"/>
    </source>
</evidence>
<evidence type="ECO:0000259" key="8">
    <source>
        <dbReference type="SMART" id="SM01005"/>
    </source>
</evidence>
<evidence type="ECO:0000256" key="6">
    <source>
        <dbReference type="PIRSR" id="PIRSR600821-52"/>
    </source>
</evidence>
<dbReference type="InterPro" id="IPR009006">
    <property type="entry name" value="Ala_racemase/Decarboxylase_C"/>
</dbReference>
<gene>
    <name evidence="9" type="primary">alr</name>
    <name evidence="9" type="ORF">D9V32_02425</name>
</gene>
<evidence type="ECO:0000313" key="9">
    <source>
        <dbReference type="EMBL" id="RLP77327.1"/>
    </source>
</evidence>
<dbReference type="InterPro" id="IPR000821">
    <property type="entry name" value="Ala_racemase"/>
</dbReference>
<dbReference type="GO" id="GO:0009252">
    <property type="term" value="P:peptidoglycan biosynthetic process"/>
    <property type="evidence" value="ECO:0007669"/>
    <property type="project" value="TreeGrafter"/>
</dbReference>
<dbReference type="GO" id="GO:0005829">
    <property type="term" value="C:cytosol"/>
    <property type="evidence" value="ECO:0007669"/>
    <property type="project" value="TreeGrafter"/>
</dbReference>
<dbReference type="InterPro" id="IPR029066">
    <property type="entry name" value="PLP-binding_barrel"/>
</dbReference>
<comment type="similarity">
    <text evidence="4">Belongs to the alanine racemase family.</text>
</comment>
<sequence>MSAYDSPAAAETHPHADGGGADPTLAFARAIPTVYAAEAIVDLEAIRHNIRTFRAHYPQGKIMAAVKADAFGHGAPASAKAALEGGADLLGFARLSEALQLRATGEEAPMFAWLNDVPDFARHARAHDIDISVSGLENLRAVAAEDTGVNVHLEVETGLNRGGTVAAEWAVLVAEAARFEAEGALQIRGIWSHLSHAGDLDAERTRAQSDRLQEAIAIARAAGLNPEFTHLANSSGVSLIDPALYNMVRLGAGVYGIDEAGIGLRHAMTLTARVMQVKRAFAGEGVSYSHTYTLERDTTLALIAVGYADGLPWAAAGKAEVWLGGKRRRVAGRISMDQIMVDLGDDAVVEGDTAILFGPGSQGEPTVSEWAAWAGTLEHEIYCGIGARIKRRYIN</sequence>
<dbReference type="OrthoDB" id="9813814at2"/>
<dbReference type="Gene3D" id="3.20.20.10">
    <property type="entry name" value="Alanine racemase"/>
    <property type="match status" value="1"/>
</dbReference>
<evidence type="ECO:0000313" key="10">
    <source>
        <dbReference type="Proteomes" id="UP000272503"/>
    </source>
</evidence>
<dbReference type="PANTHER" id="PTHR30511">
    <property type="entry name" value="ALANINE RACEMASE"/>
    <property type="match status" value="1"/>
</dbReference>
<dbReference type="InterPro" id="IPR011079">
    <property type="entry name" value="Ala_racemase_C"/>
</dbReference>
<dbReference type="GO" id="GO:0030632">
    <property type="term" value="P:D-alanine biosynthetic process"/>
    <property type="evidence" value="ECO:0007669"/>
    <property type="project" value="UniProtKB-UniRule"/>
</dbReference>
<dbReference type="PRINTS" id="PR00992">
    <property type="entry name" value="ALARACEMASE"/>
</dbReference>
<comment type="function">
    <text evidence="4">Catalyzes the interconversion of L-alanine and D-alanine. May also act on other amino acids.</text>
</comment>
<feature type="active site" description="Proton acceptor; specific for D-alanine" evidence="4">
    <location>
        <position position="67"/>
    </location>
</feature>
<dbReference type="SMART" id="SM01005">
    <property type="entry name" value="Ala_racemase_C"/>
    <property type="match status" value="1"/>
</dbReference>
<dbReference type="GO" id="GO:0030170">
    <property type="term" value="F:pyridoxal phosphate binding"/>
    <property type="evidence" value="ECO:0007669"/>
    <property type="project" value="UniProtKB-UniRule"/>
</dbReference>
<keyword evidence="10" id="KW-1185">Reference proteome</keyword>
<accession>A0A3L7AAU6</accession>
<evidence type="ECO:0000256" key="7">
    <source>
        <dbReference type="SAM" id="MobiDB-lite"/>
    </source>
</evidence>
<name>A0A3L7AAU6_9MICO</name>
<dbReference type="PANTHER" id="PTHR30511:SF0">
    <property type="entry name" value="ALANINE RACEMASE, CATABOLIC-RELATED"/>
    <property type="match status" value="1"/>
</dbReference>
<evidence type="ECO:0000256" key="4">
    <source>
        <dbReference type="HAMAP-Rule" id="MF_01201"/>
    </source>
</evidence>
<comment type="catalytic activity">
    <reaction evidence="4">
        <text>L-alanine = D-alanine</text>
        <dbReference type="Rhea" id="RHEA:20249"/>
        <dbReference type="ChEBI" id="CHEBI:57416"/>
        <dbReference type="ChEBI" id="CHEBI:57972"/>
        <dbReference type="EC" id="5.1.1.1"/>
    </reaction>
</comment>
<feature type="modified residue" description="N6-(pyridoxal phosphate)lysine" evidence="4 5">
    <location>
        <position position="67"/>
    </location>
</feature>
<protein>
    <recommendedName>
        <fullName evidence="4">Alanine racemase</fullName>
        <ecNumber evidence="4">5.1.1.1</ecNumber>
    </recommendedName>
</protein>